<dbReference type="InterPro" id="IPR003680">
    <property type="entry name" value="Flavodoxin_fold"/>
</dbReference>
<dbReference type="EMBL" id="CP000379">
    <property type="protein sequence ID" value="ABF79750.1"/>
    <property type="molecule type" value="Genomic_DNA"/>
</dbReference>
<keyword evidence="2 6" id="KW-0288">FMN</keyword>
<evidence type="ECO:0000256" key="2">
    <source>
        <dbReference type="ARBA" id="ARBA00022643"/>
    </source>
</evidence>
<dbReference type="GO" id="GO:0016655">
    <property type="term" value="F:oxidoreductase activity, acting on NAD(P)H, quinone or similar compound as acceptor"/>
    <property type="evidence" value="ECO:0007669"/>
    <property type="project" value="InterPro"/>
</dbReference>
<comment type="function">
    <text evidence="6">Also exhibits azoreductase activity. Catalyzes the reductive cleavage of the azo bond in aromatic azo compounds to the corresponding amines.</text>
</comment>
<dbReference type="EC" id="1.7.1.17" evidence="6"/>
<evidence type="ECO:0000313" key="8">
    <source>
        <dbReference type="EMBL" id="ABF79750.1"/>
    </source>
</evidence>
<dbReference type="InterPro" id="IPR029039">
    <property type="entry name" value="Flavoprotein-like_sf"/>
</dbReference>
<keyword evidence="8" id="KW-0378">Hydrolase</keyword>
<feature type="domain" description="Flavodoxin-like fold" evidence="7">
    <location>
        <begin position="1"/>
        <end position="199"/>
    </location>
</feature>
<dbReference type="GO" id="GO:0016652">
    <property type="term" value="F:oxidoreductase activity, acting on NAD(P)H as acceptor"/>
    <property type="evidence" value="ECO:0007669"/>
    <property type="project" value="UniProtKB-UniRule"/>
</dbReference>
<dbReference type="EC" id="1.6.5.-" evidence="6"/>
<evidence type="ECO:0000256" key="1">
    <source>
        <dbReference type="ARBA" id="ARBA00022630"/>
    </source>
</evidence>
<dbReference type="Pfam" id="PF02525">
    <property type="entry name" value="Flavodoxin_2"/>
    <property type="match status" value="1"/>
</dbReference>
<dbReference type="PANTHER" id="PTHR43741">
    <property type="entry name" value="FMN-DEPENDENT NADH-AZOREDUCTASE 1"/>
    <property type="match status" value="1"/>
</dbReference>
<organism evidence="8">
    <name type="scientific">Burkholderia orbicola (strain AU 1054)</name>
    <dbReference type="NCBI Taxonomy" id="331271"/>
    <lineage>
        <taxon>Bacteria</taxon>
        <taxon>Pseudomonadati</taxon>
        <taxon>Pseudomonadota</taxon>
        <taxon>Betaproteobacteria</taxon>
        <taxon>Burkholderiales</taxon>
        <taxon>Burkholderiaceae</taxon>
        <taxon>Burkholderia</taxon>
        <taxon>Burkholderia cepacia complex</taxon>
        <taxon>Burkholderia orbicola</taxon>
    </lineage>
</organism>
<comment type="similarity">
    <text evidence="6">Belongs to the azoreductase type 1 family.</text>
</comment>
<dbReference type="AlphaFoldDB" id="A0A0H2XZS8"/>
<comment type="subunit">
    <text evidence="6">Homodimer.</text>
</comment>
<sequence length="214" mass="22996">MNILHLDSSMLGNSSITRELSAAVVAGLRAQHPSAHVTYRDLVHDEIRHLTGPIAAGFRQIGVGALDDATAREHELSEALVKEFLASDVIVIGAPMYNFSVPSQLKAWLDRVAQAGRTFRYTENGPVGLAGGKQVIVASARGGFYADAPLSHMDFQESYLKAFFGFLGITDVRFVRAEGASKGQAVRDESIALARATLTDVLVDIRTSGAQTIQ</sequence>
<dbReference type="Gene3D" id="3.40.50.360">
    <property type="match status" value="1"/>
</dbReference>
<evidence type="ECO:0000256" key="3">
    <source>
        <dbReference type="ARBA" id="ARBA00023002"/>
    </source>
</evidence>
<keyword evidence="3 6" id="KW-0560">Oxidoreductase</keyword>
<dbReference type="InterPro" id="IPR050104">
    <property type="entry name" value="FMN-dep_NADH:Q_OxRdtase_AzoR1"/>
</dbReference>
<proteinExistence type="inferred from homology"/>
<name>A0A0H2XZS8_BURO1</name>
<dbReference type="GO" id="GO:0009055">
    <property type="term" value="F:electron transfer activity"/>
    <property type="evidence" value="ECO:0007669"/>
    <property type="project" value="UniProtKB-UniRule"/>
</dbReference>
<comment type="caution">
    <text evidence="6">Lacks conserved residue(s) required for the propagation of feature annotation.</text>
</comment>
<dbReference type="HAMAP" id="MF_01216">
    <property type="entry name" value="Azoreductase_type1"/>
    <property type="match status" value="1"/>
</dbReference>
<evidence type="ECO:0000259" key="7">
    <source>
        <dbReference type="Pfam" id="PF02525"/>
    </source>
</evidence>
<dbReference type="GO" id="GO:0016787">
    <property type="term" value="F:hydrolase activity"/>
    <property type="evidence" value="ECO:0007669"/>
    <property type="project" value="UniProtKB-KW"/>
</dbReference>
<evidence type="ECO:0000256" key="4">
    <source>
        <dbReference type="ARBA" id="ARBA00023027"/>
    </source>
</evidence>
<dbReference type="HOGENOM" id="CLU_088964_0_0_4"/>
<dbReference type="GO" id="GO:0010181">
    <property type="term" value="F:FMN binding"/>
    <property type="evidence" value="ECO:0007669"/>
    <property type="project" value="UniProtKB-UniRule"/>
</dbReference>
<gene>
    <name evidence="6" type="primary">azoR</name>
    <name evidence="8" type="ordered locus">Bcen_4872</name>
</gene>
<evidence type="ECO:0000256" key="6">
    <source>
        <dbReference type="HAMAP-Rule" id="MF_01216"/>
    </source>
</evidence>
<dbReference type="PANTHER" id="PTHR43741:SF4">
    <property type="entry name" value="FMN-DEPENDENT NADH:QUINONE OXIDOREDUCTASE"/>
    <property type="match status" value="1"/>
</dbReference>
<feature type="binding site" evidence="6">
    <location>
        <position position="9"/>
    </location>
    <ligand>
        <name>FMN</name>
        <dbReference type="ChEBI" id="CHEBI:58210"/>
    </ligand>
</feature>
<protein>
    <recommendedName>
        <fullName evidence="6">FMN dependent NADH:quinone oxidoreductase</fullName>
        <ecNumber evidence="6">1.6.5.-</ecNumber>
    </recommendedName>
    <alternativeName>
        <fullName evidence="6">Azo-dye reductase</fullName>
    </alternativeName>
    <alternativeName>
        <fullName evidence="6">FMN-dependent NADH-azo compound oxidoreductase</fullName>
    </alternativeName>
    <alternativeName>
        <fullName evidence="6">FMN-dependent NADH-azoreductase</fullName>
        <ecNumber evidence="6">1.7.1.17</ecNumber>
    </alternativeName>
</protein>
<keyword evidence="4 6" id="KW-0520">NAD</keyword>
<keyword evidence="1 6" id="KW-0285">Flavoprotein</keyword>
<dbReference type="SUPFAM" id="SSF52218">
    <property type="entry name" value="Flavoproteins"/>
    <property type="match status" value="1"/>
</dbReference>
<comment type="catalytic activity">
    <reaction evidence="6">
        <text>2 a quinone + NADH + H(+) = 2 a 1,4-benzosemiquinone + NAD(+)</text>
        <dbReference type="Rhea" id="RHEA:65952"/>
        <dbReference type="ChEBI" id="CHEBI:15378"/>
        <dbReference type="ChEBI" id="CHEBI:57540"/>
        <dbReference type="ChEBI" id="CHEBI:57945"/>
        <dbReference type="ChEBI" id="CHEBI:132124"/>
        <dbReference type="ChEBI" id="CHEBI:134225"/>
    </reaction>
</comment>
<evidence type="ECO:0000256" key="5">
    <source>
        <dbReference type="ARBA" id="ARBA00048542"/>
    </source>
</evidence>
<reference evidence="8" key="1">
    <citation type="submission" date="2006-05" db="EMBL/GenBank/DDBJ databases">
        <title>Complete sequence of chromosome 2 of Burkholderia cenocepacia AU 1054.</title>
        <authorList>
            <consortium name="US DOE Joint Genome Institute"/>
            <person name="Copeland A."/>
            <person name="Lucas S."/>
            <person name="Lapidus A."/>
            <person name="Barry K."/>
            <person name="Detter J.C."/>
            <person name="Glavina del Rio T."/>
            <person name="Hammon N."/>
            <person name="Israni S."/>
            <person name="Dalin E."/>
            <person name="Tice H."/>
            <person name="Pitluck S."/>
            <person name="Chain P."/>
            <person name="Malfatti S."/>
            <person name="Shin M."/>
            <person name="Vergez L."/>
            <person name="Schmutz J."/>
            <person name="Larimer F."/>
            <person name="Land M."/>
            <person name="Hauser L."/>
            <person name="Kyrpides N."/>
            <person name="Lykidis A."/>
            <person name="LiPuma J.J."/>
            <person name="Konstantinidis K."/>
            <person name="Tiedje J.M."/>
            <person name="Richardson P."/>
        </authorList>
    </citation>
    <scope>NUCLEOTIDE SEQUENCE [LARGE SCALE GENOMIC DNA]</scope>
    <source>
        <strain evidence="8">AU 1054</strain>
    </source>
</reference>
<comment type="catalytic activity">
    <reaction evidence="5">
        <text>N,N-dimethyl-1,4-phenylenediamine + anthranilate + 2 NAD(+) = 2-(4-dimethylaminophenyl)diazenylbenzoate + 2 NADH + 2 H(+)</text>
        <dbReference type="Rhea" id="RHEA:55872"/>
        <dbReference type="ChEBI" id="CHEBI:15378"/>
        <dbReference type="ChEBI" id="CHEBI:15783"/>
        <dbReference type="ChEBI" id="CHEBI:16567"/>
        <dbReference type="ChEBI" id="CHEBI:57540"/>
        <dbReference type="ChEBI" id="CHEBI:57945"/>
        <dbReference type="ChEBI" id="CHEBI:71579"/>
        <dbReference type="EC" id="1.7.1.17"/>
    </reaction>
    <physiologicalReaction direction="right-to-left" evidence="5">
        <dbReference type="Rhea" id="RHEA:55874"/>
    </physiologicalReaction>
</comment>
<comment type="function">
    <text evidence="6">Quinone reductase that provides resistance to thiol-specific stress caused by electrophilic quinones.</text>
</comment>
<feature type="binding site" evidence="6">
    <location>
        <begin position="96"/>
        <end position="99"/>
    </location>
    <ligand>
        <name>FMN</name>
        <dbReference type="ChEBI" id="CHEBI:58210"/>
    </ligand>
</feature>
<comment type="cofactor">
    <cofactor evidence="6">
        <name>FMN</name>
        <dbReference type="ChEBI" id="CHEBI:58210"/>
    </cofactor>
    <text evidence="6">Binds 1 FMN per subunit.</text>
</comment>
<accession>A0A0H2XZS8</accession>
<dbReference type="InterPro" id="IPR023048">
    <property type="entry name" value="NADH:quinone_OxRdtase_FMN_depd"/>
</dbReference>